<gene>
    <name evidence="6" type="ORF">R3W88_033185</name>
</gene>
<evidence type="ECO:0000256" key="1">
    <source>
        <dbReference type="ARBA" id="ARBA00008894"/>
    </source>
</evidence>
<keyword evidence="4" id="KW-0611">Plant defense</keyword>
<dbReference type="AlphaFoldDB" id="A0AAV9K1R7"/>
<evidence type="ECO:0000313" key="7">
    <source>
        <dbReference type="Proteomes" id="UP001311915"/>
    </source>
</evidence>
<evidence type="ECO:0000256" key="4">
    <source>
        <dbReference type="ARBA" id="ARBA00022821"/>
    </source>
</evidence>
<evidence type="ECO:0000256" key="3">
    <source>
        <dbReference type="ARBA" id="ARBA00022737"/>
    </source>
</evidence>
<evidence type="ECO:0000313" key="6">
    <source>
        <dbReference type="EMBL" id="KAK4707264.1"/>
    </source>
</evidence>
<name>A0AAV9K1R7_9SOLN</name>
<reference evidence="6 7" key="1">
    <citation type="submission" date="2023-10" db="EMBL/GenBank/DDBJ databases">
        <title>Genome-Wide Identification Analysis in wild type Solanum Pinnatisectum Reveals Some Genes Defensing Phytophthora Infestans.</title>
        <authorList>
            <person name="Sun C."/>
        </authorList>
    </citation>
    <scope>NUCLEOTIDE SEQUENCE [LARGE SCALE GENOMIC DNA]</scope>
    <source>
        <strain evidence="6">LQN</strain>
        <tissue evidence="6">Leaf</tissue>
    </source>
</reference>
<sequence length="245" mass="28253">MAERVGHFVWDELISDQDSKVFKLAHLYLKIIPIELEVMHICFTNLKGSTSAALELFIEKLLEIFPDILREYLTHLLEHMVNVTTANFIHHDKLFDLLARVGELTREVSTLVQDLEEKSRNKESTDETNCATLDLLEKIALLKADLKHVYLKAPNSSQLCFPMSDGPLFMHLLLRHLNDLFDSNAYSIALIKEEIVLVKEDLKFLRSFLIGVEQELYKDLWTRVLDVAYEAKDVIDSIIVRDNGL</sequence>
<comment type="similarity">
    <text evidence="1">Belongs to the disease resistance NB-LRR family.</text>
</comment>
<keyword evidence="5" id="KW-0067">ATP-binding</keyword>
<keyword evidence="2" id="KW-0433">Leucine-rich repeat</keyword>
<proteinExistence type="inferred from homology"/>
<dbReference type="Proteomes" id="UP001311915">
    <property type="component" value="Unassembled WGS sequence"/>
</dbReference>
<evidence type="ECO:0000256" key="5">
    <source>
        <dbReference type="ARBA" id="ARBA00022840"/>
    </source>
</evidence>
<dbReference type="GO" id="GO:0005524">
    <property type="term" value="F:ATP binding"/>
    <property type="evidence" value="ECO:0007669"/>
    <property type="project" value="UniProtKB-KW"/>
</dbReference>
<keyword evidence="7" id="KW-1185">Reference proteome</keyword>
<dbReference type="CDD" id="cd14798">
    <property type="entry name" value="RX-CC_like"/>
    <property type="match status" value="1"/>
</dbReference>
<keyword evidence="5" id="KW-0547">Nucleotide-binding</keyword>
<dbReference type="InterPro" id="IPR038005">
    <property type="entry name" value="RX-like_CC"/>
</dbReference>
<accession>A0AAV9K1R7</accession>
<comment type="caution">
    <text evidence="6">The sequence shown here is derived from an EMBL/GenBank/DDBJ whole genome shotgun (WGS) entry which is preliminary data.</text>
</comment>
<evidence type="ECO:0000256" key="2">
    <source>
        <dbReference type="ARBA" id="ARBA00022614"/>
    </source>
</evidence>
<protein>
    <submittedName>
        <fullName evidence="6">Uncharacterized protein</fullName>
    </submittedName>
</protein>
<dbReference type="EMBL" id="JAWPEI010000021">
    <property type="protein sequence ID" value="KAK4707264.1"/>
    <property type="molecule type" value="Genomic_DNA"/>
</dbReference>
<keyword evidence="3" id="KW-0677">Repeat</keyword>
<organism evidence="6 7">
    <name type="scientific">Solanum pinnatisectum</name>
    <name type="common">tansyleaf nightshade</name>
    <dbReference type="NCBI Taxonomy" id="50273"/>
    <lineage>
        <taxon>Eukaryota</taxon>
        <taxon>Viridiplantae</taxon>
        <taxon>Streptophyta</taxon>
        <taxon>Embryophyta</taxon>
        <taxon>Tracheophyta</taxon>
        <taxon>Spermatophyta</taxon>
        <taxon>Magnoliopsida</taxon>
        <taxon>eudicotyledons</taxon>
        <taxon>Gunneridae</taxon>
        <taxon>Pentapetalae</taxon>
        <taxon>asterids</taxon>
        <taxon>lamiids</taxon>
        <taxon>Solanales</taxon>
        <taxon>Solanaceae</taxon>
        <taxon>Solanoideae</taxon>
        <taxon>Solaneae</taxon>
        <taxon>Solanum</taxon>
    </lineage>
</organism>
<dbReference type="GO" id="GO:0006952">
    <property type="term" value="P:defense response"/>
    <property type="evidence" value="ECO:0007669"/>
    <property type="project" value="UniProtKB-KW"/>
</dbReference>